<feature type="transmembrane region" description="Helical" evidence="1">
    <location>
        <begin position="43"/>
        <end position="64"/>
    </location>
</feature>
<dbReference type="PANTHER" id="PTHR42109:SF2">
    <property type="entry name" value="INTEGRAL MEMBRANE PROTEIN"/>
    <property type="match status" value="1"/>
</dbReference>
<dbReference type="OrthoDB" id="2560628at2759"/>
<evidence type="ECO:0000313" key="3">
    <source>
        <dbReference type="Proteomes" id="UP000694255"/>
    </source>
</evidence>
<proteinExistence type="predicted"/>
<dbReference type="PANTHER" id="PTHR42109">
    <property type="entry name" value="UNPLACED GENOMIC SCAFFOLD UM_SCAF_CONTIG_1.265, WHOLE GENOME SHOTGUN SEQUENCE"/>
    <property type="match status" value="1"/>
</dbReference>
<organism evidence="2 3">
    <name type="scientific">[Candida] subhashii</name>
    <dbReference type="NCBI Taxonomy" id="561895"/>
    <lineage>
        <taxon>Eukaryota</taxon>
        <taxon>Fungi</taxon>
        <taxon>Dikarya</taxon>
        <taxon>Ascomycota</taxon>
        <taxon>Saccharomycotina</taxon>
        <taxon>Pichiomycetes</taxon>
        <taxon>Debaryomycetaceae</taxon>
        <taxon>Spathaspora</taxon>
    </lineage>
</organism>
<name>A0A8J5QJ92_9ASCO</name>
<keyword evidence="1" id="KW-0472">Membrane</keyword>
<dbReference type="RefSeq" id="XP_049264309.1">
    <property type="nucleotide sequence ID" value="XM_049406148.1"/>
</dbReference>
<feature type="transmembrane region" description="Helical" evidence="1">
    <location>
        <begin position="209"/>
        <end position="229"/>
    </location>
</feature>
<accession>A0A8J5QJ92</accession>
<feature type="transmembrane region" description="Helical" evidence="1">
    <location>
        <begin position="175"/>
        <end position="197"/>
    </location>
</feature>
<dbReference type="GeneID" id="73469202"/>
<evidence type="ECO:0000313" key="2">
    <source>
        <dbReference type="EMBL" id="KAG7664077.1"/>
    </source>
</evidence>
<dbReference type="AlphaFoldDB" id="A0A8J5QJ92"/>
<feature type="transmembrane region" description="Helical" evidence="1">
    <location>
        <begin position="133"/>
        <end position="155"/>
    </location>
</feature>
<gene>
    <name evidence="2" type="ORF">J8A68_002401</name>
</gene>
<comment type="caution">
    <text evidence="2">The sequence shown here is derived from an EMBL/GenBank/DDBJ whole genome shotgun (WGS) entry which is preliminary data.</text>
</comment>
<protein>
    <submittedName>
        <fullName evidence="2">Uncharacterized protein</fullName>
    </submittedName>
</protein>
<sequence length="303" mass="34104">MAFISQNSGIAASVFLSLYVIYTAFAIKVVYEKGWKSIYTSLLIYGILRTAGQLCGVAFAALGYSHYQWLIAYLVFSAEGYFVLILTSFHLIAQAQIAVYGDSWIRPTRQKRKENIRNATTLREKVRARYPPALVFHLLLIPANSLIIVGGSILAGQDPLNPDQKKVTLSKALRTSGQVVFLTQTFIAIGLAVYVFVKERLRHSNIYSIFMVSPFILVRGIFGVLSIYIQKMNYFDMSNYTATGLSESFVAFEYVLATTMEFISACIYIGNYYFDSRYTAKVTNAEEGEGLYEKDTDSNQKIH</sequence>
<dbReference type="EMBL" id="JAGSYN010000108">
    <property type="protein sequence ID" value="KAG7664077.1"/>
    <property type="molecule type" value="Genomic_DNA"/>
</dbReference>
<keyword evidence="1" id="KW-0812">Transmembrane</keyword>
<keyword evidence="1" id="KW-1133">Transmembrane helix</keyword>
<feature type="transmembrane region" description="Helical" evidence="1">
    <location>
        <begin position="12"/>
        <end position="31"/>
    </location>
</feature>
<reference evidence="2 3" key="1">
    <citation type="journal article" date="2021" name="DNA Res.">
        <title>Genome analysis of Candida subhashii reveals its hybrid nature and dual mitochondrial genome conformations.</title>
        <authorList>
            <person name="Mixao V."/>
            <person name="Hegedusova E."/>
            <person name="Saus E."/>
            <person name="Pryszcz L.P."/>
            <person name="Cillingova A."/>
            <person name="Nosek J."/>
            <person name="Gabaldon T."/>
        </authorList>
    </citation>
    <scope>NUCLEOTIDE SEQUENCE [LARGE SCALE GENOMIC DNA]</scope>
    <source>
        <strain evidence="2 3">CBS 10753</strain>
    </source>
</reference>
<keyword evidence="3" id="KW-1185">Reference proteome</keyword>
<dbReference type="Proteomes" id="UP000694255">
    <property type="component" value="Unassembled WGS sequence"/>
</dbReference>
<evidence type="ECO:0000256" key="1">
    <source>
        <dbReference type="SAM" id="Phobius"/>
    </source>
</evidence>
<feature type="transmembrane region" description="Helical" evidence="1">
    <location>
        <begin position="249"/>
        <end position="274"/>
    </location>
</feature>
<feature type="transmembrane region" description="Helical" evidence="1">
    <location>
        <begin position="70"/>
        <end position="93"/>
    </location>
</feature>